<dbReference type="EMBL" id="NRHA01000029">
    <property type="protein sequence ID" value="PCC52125.1"/>
    <property type="molecule type" value="Genomic_DNA"/>
</dbReference>
<accession>A0A2H1L178</accession>
<dbReference type="Proteomes" id="UP000234289">
    <property type="component" value="Unassembled WGS sequence"/>
</dbReference>
<dbReference type="Proteomes" id="UP000217881">
    <property type="component" value="Unassembled WGS sequence"/>
</dbReference>
<accession>A0A2A3ZL75</accession>
<gene>
    <name evidence="7" type="ORF">BAUR920_03572</name>
    <name evidence="8" type="ORF">BAURA86_03997</name>
    <name evidence="6" type="ORF">CIK59_18245</name>
    <name evidence="5" type="ORF">CIK65_19000</name>
    <name evidence="4" type="ORF">CIK79_13725</name>
    <name evidence="2" type="ORF">CXR23_06185</name>
    <name evidence="3" type="ORF">CXR27_05985</name>
</gene>
<organism evidence="6 9">
    <name type="scientific">Brevibacterium aurantiacum</name>
    <dbReference type="NCBI Taxonomy" id="273384"/>
    <lineage>
        <taxon>Bacteria</taxon>
        <taxon>Bacillati</taxon>
        <taxon>Actinomycetota</taxon>
        <taxon>Actinomycetes</taxon>
        <taxon>Micrococcales</taxon>
        <taxon>Brevibacteriaceae</taxon>
        <taxon>Brevibacterium</taxon>
    </lineage>
</organism>
<evidence type="ECO:0000313" key="4">
    <source>
        <dbReference type="EMBL" id="PCC19248.1"/>
    </source>
</evidence>
<evidence type="ECO:0000313" key="3">
    <source>
        <dbReference type="EMBL" id="AZT96601.1"/>
    </source>
</evidence>
<evidence type="ECO:0000313" key="9">
    <source>
        <dbReference type="Proteomes" id="UP000217881"/>
    </source>
</evidence>
<reference evidence="12" key="3">
    <citation type="submission" date="2017-03" db="EMBL/GenBank/DDBJ databases">
        <authorList>
            <person name="Monnet C."/>
        </authorList>
    </citation>
    <scope>NUCLEOTIDE SEQUENCE [LARGE SCALE GENOMIC DNA]</scope>
    <source>
        <strain evidence="12">CNRZ 920</strain>
    </source>
</reference>
<dbReference type="EMBL" id="NRGX01000001">
    <property type="protein sequence ID" value="PCC19248.1"/>
    <property type="molecule type" value="Genomic_DNA"/>
</dbReference>
<proteinExistence type="predicted"/>
<dbReference type="Proteomes" id="UP000283000">
    <property type="component" value="Chromosome"/>
</dbReference>
<dbReference type="EMBL" id="FXZG01000040">
    <property type="protein sequence ID" value="SMY02822.1"/>
    <property type="molecule type" value="Genomic_DNA"/>
</dbReference>
<reference evidence="14 15" key="4">
    <citation type="submission" date="2017-12" db="EMBL/GenBank/DDBJ databases">
        <authorList>
            <person name="Levesque S."/>
        </authorList>
    </citation>
    <scope>NUCLEOTIDE SEQUENCE [LARGE SCALE GENOMIC DNA]</scope>
    <source>
        <strain evidence="2 15">SMQ-1417</strain>
        <strain evidence="3 14">SMQ-1420</strain>
    </source>
</reference>
<evidence type="ECO:0000313" key="2">
    <source>
        <dbReference type="EMBL" id="AZT92775.1"/>
    </source>
</evidence>
<dbReference type="Proteomes" id="UP000218377">
    <property type="component" value="Unassembled WGS sequence"/>
</dbReference>
<evidence type="ECO:0000313" key="10">
    <source>
        <dbReference type="Proteomes" id="UP000218377"/>
    </source>
</evidence>
<evidence type="ECO:0000313" key="14">
    <source>
        <dbReference type="Proteomes" id="UP000282731"/>
    </source>
</evidence>
<evidence type="ECO:0000313" key="15">
    <source>
        <dbReference type="Proteomes" id="UP000283000"/>
    </source>
</evidence>
<reference evidence="7 13" key="2">
    <citation type="submission" date="2017-03" db="EMBL/GenBank/DDBJ databases">
        <authorList>
            <person name="Afonso C.L."/>
            <person name="Miller P.J."/>
            <person name="Scott M.A."/>
            <person name="Spackman E."/>
            <person name="Goraichik I."/>
            <person name="Dimitrov K.M."/>
            <person name="Suarez D.L."/>
            <person name="Swayne D.E."/>
        </authorList>
    </citation>
    <scope>NUCLEOTIDE SEQUENCE [LARGE SCALE GENOMIC DNA]</scope>
    <source>
        <strain evidence="8">8</strain>
        <strain evidence="13">8(6)</strain>
        <strain evidence="7">CNRZ 920</strain>
    </source>
</reference>
<dbReference type="Proteomes" id="UP000282731">
    <property type="component" value="Chromosome"/>
</dbReference>
<feature type="region of interest" description="Disordered" evidence="1">
    <location>
        <begin position="116"/>
        <end position="137"/>
    </location>
</feature>
<sequence length="284" mass="31397">MSEFTTFSENEAWALRRLVNIGIHDFEIQISRDPRIKDHLEMPFEDHRAMHAGIKAKLAANTTIDARLFSRDETQFIAHLAQSSIDLGGASPDDTAAQDAEQWESRIVTKAHHMNEERRATDFSPTADAPAEPSVSRPDRVYNRATLEAAGHRLDVGDWDAHRKLAQIAVESGYAAEVTQDFINDTAEDQPLQHSIRILDANEIQPRDVDTAGLSTEFDPMGGTSEVEQFTPQKPHGDYGRQTPFDVAPINADEPGFPQPSNAHIDALATQPPSPATQTSLNLD</sequence>
<dbReference type="RefSeq" id="WP_009883630.1">
    <property type="nucleotide sequence ID" value="NZ_AAGP01000019.1"/>
</dbReference>
<evidence type="ECO:0000313" key="7">
    <source>
        <dbReference type="EMBL" id="SMY02822.1"/>
    </source>
</evidence>
<evidence type="ECO:0000256" key="1">
    <source>
        <dbReference type="SAM" id="MobiDB-lite"/>
    </source>
</evidence>
<dbReference type="EMBL" id="NRGQ01000058">
    <property type="protein sequence ID" value="PCC41182.1"/>
    <property type="molecule type" value="Genomic_DNA"/>
</dbReference>
<reference evidence="14 15" key="5">
    <citation type="submission" date="2019-01" db="EMBL/GenBank/DDBJ databases">
        <title>Comparative genomic analysis of Brevibacterium aurantiacum sheds light on its evolution and its adaptation to smear-ripened cheeses.</title>
        <authorList>
            <person name="Moineau S."/>
        </authorList>
    </citation>
    <scope>NUCLEOTIDE SEQUENCE [LARGE SCALE GENOMIC DNA]</scope>
    <source>
        <strain evidence="2 15">SMQ-1417</strain>
        <strain evidence="3 14">SMQ-1420</strain>
    </source>
</reference>
<reference evidence="9 10" key="1">
    <citation type="journal article" date="2017" name="Elife">
        <title>Extensive horizontal gene transfer in cheese-associated bacteria.</title>
        <authorList>
            <person name="Bonham K.S."/>
            <person name="Wolfe B.E."/>
            <person name="Dutton R.J."/>
        </authorList>
    </citation>
    <scope>NUCLEOTIDE SEQUENCE [LARGE SCALE GENOMIC DNA]</scope>
    <source>
        <strain evidence="6 9">738_8</strain>
        <strain evidence="5 11">962_8</strain>
        <strain evidence="4 10">JB5</strain>
    </source>
</reference>
<evidence type="ECO:0000313" key="11">
    <source>
        <dbReference type="Proteomes" id="UP000218620"/>
    </source>
</evidence>
<dbReference type="Proteomes" id="UP000218620">
    <property type="component" value="Unassembled WGS sequence"/>
</dbReference>
<dbReference type="EMBL" id="CP025334">
    <property type="protein sequence ID" value="AZT96601.1"/>
    <property type="molecule type" value="Genomic_DNA"/>
</dbReference>
<protein>
    <submittedName>
        <fullName evidence="6">Uncharacterized protein</fullName>
    </submittedName>
</protein>
<dbReference type="EMBL" id="CP025330">
    <property type="protein sequence ID" value="AZT92775.1"/>
    <property type="molecule type" value="Genomic_DNA"/>
</dbReference>
<dbReference type="Proteomes" id="UP000234300">
    <property type="component" value="Unassembled WGS sequence"/>
</dbReference>
<dbReference type="EMBL" id="FXZI01000031">
    <property type="protein sequence ID" value="SMY05222.1"/>
    <property type="molecule type" value="Genomic_DNA"/>
</dbReference>
<evidence type="ECO:0000313" key="12">
    <source>
        <dbReference type="Proteomes" id="UP000234289"/>
    </source>
</evidence>
<evidence type="ECO:0000313" key="8">
    <source>
        <dbReference type="EMBL" id="SMY05222.1"/>
    </source>
</evidence>
<feature type="region of interest" description="Disordered" evidence="1">
    <location>
        <begin position="225"/>
        <end position="284"/>
    </location>
</feature>
<evidence type="ECO:0000313" key="13">
    <source>
        <dbReference type="Proteomes" id="UP000234300"/>
    </source>
</evidence>
<dbReference type="AlphaFoldDB" id="A0A2A3ZL75"/>
<evidence type="ECO:0000313" key="6">
    <source>
        <dbReference type="EMBL" id="PCC52125.1"/>
    </source>
</evidence>
<name>A0A2A3ZL75_BREAU</name>
<evidence type="ECO:0000313" key="5">
    <source>
        <dbReference type="EMBL" id="PCC41182.1"/>
    </source>
</evidence>